<dbReference type="EMBL" id="SBIQ01000122">
    <property type="protein sequence ID" value="KAF7683148.1"/>
    <property type="molecule type" value="Genomic_DNA"/>
</dbReference>
<gene>
    <name evidence="2" type="ORF">TCON_1640</name>
</gene>
<evidence type="ECO:0000256" key="1">
    <source>
        <dbReference type="SAM" id="Coils"/>
    </source>
</evidence>
<name>A0ABQ7HYG3_9MICR</name>
<dbReference type="Proteomes" id="UP001516464">
    <property type="component" value="Unassembled WGS sequence"/>
</dbReference>
<feature type="coiled-coil region" evidence="1">
    <location>
        <begin position="59"/>
        <end position="121"/>
    </location>
</feature>
<evidence type="ECO:0000313" key="3">
    <source>
        <dbReference type="Proteomes" id="UP001516464"/>
    </source>
</evidence>
<accession>A0ABQ7HYG3</accession>
<keyword evidence="3" id="KW-1185">Reference proteome</keyword>
<reference evidence="2 3" key="1">
    <citation type="submission" date="2019-01" db="EMBL/GenBank/DDBJ databases">
        <title>Genomes sequencing and comparative genomics of infectious freshwater microsporidia, Cucumispora dikerogammari and Thelohania contejeani.</title>
        <authorList>
            <person name="Cormier A."/>
            <person name="Giraud I."/>
            <person name="Wattier R."/>
            <person name="Teixeira M."/>
            <person name="Grandjean F."/>
            <person name="Rigaud T."/>
            <person name="Cordaux R."/>
        </authorList>
    </citation>
    <scope>NUCLEOTIDE SEQUENCE [LARGE SCALE GENOMIC DNA]</scope>
    <source>
        <strain evidence="2">T1</strain>
        <tissue evidence="2">Spores</tissue>
    </source>
</reference>
<evidence type="ECO:0000313" key="2">
    <source>
        <dbReference type="EMBL" id="KAF7683148.1"/>
    </source>
</evidence>
<organism evidence="2 3">
    <name type="scientific">Astathelohania contejeani</name>
    <dbReference type="NCBI Taxonomy" id="164912"/>
    <lineage>
        <taxon>Eukaryota</taxon>
        <taxon>Fungi</taxon>
        <taxon>Fungi incertae sedis</taxon>
        <taxon>Microsporidia</taxon>
        <taxon>Astathelohaniidae</taxon>
        <taxon>Astathelohania</taxon>
    </lineage>
</organism>
<keyword evidence="1" id="KW-0175">Coiled coil</keyword>
<comment type="caution">
    <text evidence="2">The sequence shown here is derived from an EMBL/GenBank/DDBJ whole genome shotgun (WGS) entry which is preliminary data.</text>
</comment>
<sequence length="285" mass="34063">MTNTSYDTIEHDYMHIKDYFNNYKFGYIERLSKQIFLQSLNTPKLECDKSMELSLSDILAKSKEQLKQVKENIVEAQNCISELSTSYTEEKKKYEELEEENKRLETELIKLRKKKEDNEKKCNDIRTIMNLISISEAKQEEISKWIAELEMKKESITIFNISALREEVDKLKEIRDNLTIRQRRWSRINLDTYLEDMHIWYQSNIELLQKIFGCQIEDIKNIPDGFEMKLKNNSLQCNISIINGKFKNTKNKGNKFENEDWFKELVSYCELLNESRLFILKLMGK</sequence>
<proteinExistence type="predicted"/>
<protein>
    <submittedName>
        <fullName evidence="2">Uncharacterized protein</fullName>
    </submittedName>
</protein>